<name>A0AAD7B9U0_9AGAR</name>
<organism evidence="1 2">
    <name type="scientific">Roridomyces roridus</name>
    <dbReference type="NCBI Taxonomy" id="1738132"/>
    <lineage>
        <taxon>Eukaryota</taxon>
        <taxon>Fungi</taxon>
        <taxon>Dikarya</taxon>
        <taxon>Basidiomycota</taxon>
        <taxon>Agaricomycotina</taxon>
        <taxon>Agaricomycetes</taxon>
        <taxon>Agaricomycetidae</taxon>
        <taxon>Agaricales</taxon>
        <taxon>Marasmiineae</taxon>
        <taxon>Mycenaceae</taxon>
        <taxon>Roridomyces</taxon>
    </lineage>
</organism>
<evidence type="ECO:0000313" key="1">
    <source>
        <dbReference type="EMBL" id="KAJ7614956.1"/>
    </source>
</evidence>
<protein>
    <submittedName>
        <fullName evidence="1">Uncharacterized protein</fullName>
    </submittedName>
</protein>
<dbReference type="AlphaFoldDB" id="A0AAD7B9U0"/>
<keyword evidence="2" id="KW-1185">Reference proteome</keyword>
<dbReference type="EMBL" id="JARKIF010000025">
    <property type="protein sequence ID" value="KAJ7614956.1"/>
    <property type="molecule type" value="Genomic_DNA"/>
</dbReference>
<proteinExistence type="predicted"/>
<dbReference type="Proteomes" id="UP001221142">
    <property type="component" value="Unassembled WGS sequence"/>
</dbReference>
<sequence>MPVADKLQALLKHRRAWQKLDWTSKTAIDRVSLGGDKPREHELVARIFAFEKNGPEIFSLAIQDLDQNPRPSLTHHTFSLDPGTYVTLTMDPTQDLLAIIYPSGTGSESLNLVLRSLSTNQPHPMARRPTILIDTDDEEEFATIQIADDVVGVSFGEPGVIRVLNWRTGVLLANVTELDAYQPAFQFLSPRAFVTASLSDSGMMDIFMITPAQAPDRDGVVHVARLRFPELAHSDGVLLWMRHRVSIYSSPVCGHPIQGSFSPGNDTRIYLFLCRLQSQEQETAHVRLMVHHRTLAEYVSRYVLEGRTECIDLEWEDWGPENTRILEGNRFDWLANAHGEHVAILGARSRQLQVLDFGVIPGDPANDPSEDDTLVFGPSTVLEPFNDPITTYLPFRRTLLDTGDYFNTILMDHEHIIVAQDNVHDFFWAPPARYLFVRMIQMSAMTVFKF</sequence>
<reference evidence="1" key="1">
    <citation type="submission" date="2023-03" db="EMBL/GenBank/DDBJ databases">
        <title>Massive genome expansion in bonnet fungi (Mycena s.s.) driven by repeated elements and novel gene families across ecological guilds.</title>
        <authorList>
            <consortium name="Lawrence Berkeley National Laboratory"/>
            <person name="Harder C.B."/>
            <person name="Miyauchi S."/>
            <person name="Viragh M."/>
            <person name="Kuo A."/>
            <person name="Thoen E."/>
            <person name="Andreopoulos B."/>
            <person name="Lu D."/>
            <person name="Skrede I."/>
            <person name="Drula E."/>
            <person name="Henrissat B."/>
            <person name="Morin E."/>
            <person name="Kohler A."/>
            <person name="Barry K."/>
            <person name="LaButti K."/>
            <person name="Morin E."/>
            <person name="Salamov A."/>
            <person name="Lipzen A."/>
            <person name="Mereny Z."/>
            <person name="Hegedus B."/>
            <person name="Baldrian P."/>
            <person name="Stursova M."/>
            <person name="Weitz H."/>
            <person name="Taylor A."/>
            <person name="Grigoriev I.V."/>
            <person name="Nagy L.G."/>
            <person name="Martin F."/>
            <person name="Kauserud H."/>
        </authorList>
    </citation>
    <scope>NUCLEOTIDE SEQUENCE</scope>
    <source>
        <strain evidence="1">9284</strain>
    </source>
</reference>
<accession>A0AAD7B9U0</accession>
<evidence type="ECO:0000313" key="2">
    <source>
        <dbReference type="Proteomes" id="UP001221142"/>
    </source>
</evidence>
<gene>
    <name evidence="1" type="ORF">FB45DRAFT_1064573</name>
</gene>
<comment type="caution">
    <text evidence="1">The sequence shown here is derived from an EMBL/GenBank/DDBJ whole genome shotgun (WGS) entry which is preliminary data.</text>
</comment>